<comment type="caution">
    <text evidence="3">The sequence shown here is derived from an EMBL/GenBank/DDBJ whole genome shotgun (WGS) entry which is preliminary data.</text>
</comment>
<feature type="compositionally biased region" description="Basic and acidic residues" evidence="1">
    <location>
        <begin position="36"/>
        <end position="53"/>
    </location>
</feature>
<sequence>MKRKIVIGVLVLAMVIPMSACSSKTEDKAQTNVSQSDDKQKEGAADTAEKGESSDEINEYGLTGEQTETLCNLVKEKVTEQYLNKYNINPADFTFPEYVPANCEEVMPGNIWAYVQDSLKLRWNGTVYDLLSIVITADTAGYKETGIKEIRKAISEGLLGCGLR</sequence>
<evidence type="ECO:0008006" key="5">
    <source>
        <dbReference type="Google" id="ProtNLM"/>
    </source>
</evidence>
<feature type="region of interest" description="Disordered" evidence="1">
    <location>
        <begin position="26"/>
        <end position="61"/>
    </location>
</feature>
<evidence type="ECO:0000256" key="2">
    <source>
        <dbReference type="SAM" id="SignalP"/>
    </source>
</evidence>
<dbReference type="Proteomes" id="UP000261324">
    <property type="component" value="Unassembled WGS sequence"/>
</dbReference>
<accession>A0A3E4PY06</accession>
<protein>
    <recommendedName>
        <fullName evidence="5">Lipoprotein</fullName>
    </recommendedName>
</protein>
<proteinExistence type="predicted"/>
<feature type="chain" id="PRO_5039296449" description="Lipoprotein" evidence="2">
    <location>
        <begin position="21"/>
        <end position="164"/>
    </location>
</feature>
<dbReference type="RefSeq" id="WP_117659274.1">
    <property type="nucleotide sequence ID" value="NZ_QSRA01000005.1"/>
</dbReference>
<feature type="signal peptide" evidence="2">
    <location>
        <begin position="1"/>
        <end position="20"/>
    </location>
</feature>
<gene>
    <name evidence="3" type="ORF">DXC93_05520</name>
</gene>
<reference evidence="3 4" key="1">
    <citation type="submission" date="2018-08" db="EMBL/GenBank/DDBJ databases">
        <title>A genome reference for cultivated species of the human gut microbiota.</title>
        <authorList>
            <person name="Zou Y."/>
            <person name="Xue W."/>
            <person name="Luo G."/>
        </authorList>
    </citation>
    <scope>NUCLEOTIDE SEQUENCE [LARGE SCALE GENOMIC DNA]</scope>
    <source>
        <strain evidence="3 4">TF09-3</strain>
    </source>
</reference>
<dbReference type="EMBL" id="QSRA01000005">
    <property type="protein sequence ID" value="RGK84929.1"/>
    <property type="molecule type" value="Genomic_DNA"/>
</dbReference>
<keyword evidence="2" id="KW-0732">Signal</keyword>
<dbReference type="AlphaFoldDB" id="A0A3E4PY06"/>
<organism evidence="3 4">
    <name type="scientific">Dorea formicigenerans</name>
    <dbReference type="NCBI Taxonomy" id="39486"/>
    <lineage>
        <taxon>Bacteria</taxon>
        <taxon>Bacillati</taxon>
        <taxon>Bacillota</taxon>
        <taxon>Clostridia</taxon>
        <taxon>Lachnospirales</taxon>
        <taxon>Lachnospiraceae</taxon>
        <taxon>Dorea</taxon>
    </lineage>
</organism>
<evidence type="ECO:0000313" key="3">
    <source>
        <dbReference type="EMBL" id="RGK84929.1"/>
    </source>
</evidence>
<evidence type="ECO:0000313" key="4">
    <source>
        <dbReference type="Proteomes" id="UP000261324"/>
    </source>
</evidence>
<name>A0A3E4PY06_9FIRM</name>
<evidence type="ECO:0000256" key="1">
    <source>
        <dbReference type="SAM" id="MobiDB-lite"/>
    </source>
</evidence>